<sequence>MNFRFRIQTGAQIMTRTWNKTKRPLLNRIQSGRNRERKRMPESASSLTRTCAGYPVWCQCANSWSNFRGGVCVCNTWVSTTSIARHSRVHYGTTRASRA</sequence>
<accession>A0A9D3Z757</accession>
<reference evidence="1" key="1">
    <citation type="journal article" date="2019" name="bioRxiv">
        <title>The Genome of the Zebra Mussel, Dreissena polymorpha: A Resource for Invasive Species Research.</title>
        <authorList>
            <person name="McCartney M.A."/>
            <person name="Auch B."/>
            <person name="Kono T."/>
            <person name="Mallez S."/>
            <person name="Zhang Y."/>
            <person name="Obille A."/>
            <person name="Becker A."/>
            <person name="Abrahante J.E."/>
            <person name="Garbe J."/>
            <person name="Badalamenti J.P."/>
            <person name="Herman A."/>
            <person name="Mangelson H."/>
            <person name="Liachko I."/>
            <person name="Sullivan S."/>
            <person name="Sone E.D."/>
            <person name="Koren S."/>
            <person name="Silverstein K.A.T."/>
            <person name="Beckman K.B."/>
            <person name="Gohl D.M."/>
        </authorList>
    </citation>
    <scope>NUCLEOTIDE SEQUENCE</scope>
    <source>
        <strain evidence="1">Duluth1</strain>
        <tissue evidence="1">Whole animal</tissue>
    </source>
</reference>
<keyword evidence="2" id="KW-1185">Reference proteome</keyword>
<reference evidence="1" key="2">
    <citation type="submission" date="2020-11" db="EMBL/GenBank/DDBJ databases">
        <authorList>
            <person name="McCartney M.A."/>
            <person name="Auch B."/>
            <person name="Kono T."/>
            <person name="Mallez S."/>
            <person name="Becker A."/>
            <person name="Gohl D.M."/>
            <person name="Silverstein K.A.T."/>
            <person name="Koren S."/>
            <person name="Bechman K.B."/>
            <person name="Herman A."/>
            <person name="Abrahante J.E."/>
            <person name="Garbe J."/>
        </authorList>
    </citation>
    <scope>NUCLEOTIDE SEQUENCE</scope>
    <source>
        <strain evidence="1">Duluth1</strain>
        <tissue evidence="1">Whole animal</tissue>
    </source>
</reference>
<evidence type="ECO:0000313" key="1">
    <source>
        <dbReference type="EMBL" id="KAH3711986.1"/>
    </source>
</evidence>
<evidence type="ECO:0000313" key="2">
    <source>
        <dbReference type="Proteomes" id="UP000828390"/>
    </source>
</evidence>
<proteinExistence type="predicted"/>
<comment type="caution">
    <text evidence="1">The sequence shown here is derived from an EMBL/GenBank/DDBJ whole genome shotgun (WGS) entry which is preliminary data.</text>
</comment>
<name>A0A9D3Z757_DREPO</name>
<gene>
    <name evidence="1" type="ORF">DPMN_071663</name>
</gene>
<dbReference type="AlphaFoldDB" id="A0A9D3Z757"/>
<organism evidence="1 2">
    <name type="scientific">Dreissena polymorpha</name>
    <name type="common">Zebra mussel</name>
    <name type="synonym">Mytilus polymorpha</name>
    <dbReference type="NCBI Taxonomy" id="45954"/>
    <lineage>
        <taxon>Eukaryota</taxon>
        <taxon>Metazoa</taxon>
        <taxon>Spiralia</taxon>
        <taxon>Lophotrochozoa</taxon>
        <taxon>Mollusca</taxon>
        <taxon>Bivalvia</taxon>
        <taxon>Autobranchia</taxon>
        <taxon>Heteroconchia</taxon>
        <taxon>Euheterodonta</taxon>
        <taxon>Imparidentia</taxon>
        <taxon>Neoheterodontei</taxon>
        <taxon>Myida</taxon>
        <taxon>Dreissenoidea</taxon>
        <taxon>Dreissenidae</taxon>
        <taxon>Dreissena</taxon>
    </lineage>
</organism>
<dbReference type="EMBL" id="JAIWYP010000014">
    <property type="protein sequence ID" value="KAH3711986.1"/>
    <property type="molecule type" value="Genomic_DNA"/>
</dbReference>
<protein>
    <submittedName>
        <fullName evidence="1">Uncharacterized protein</fullName>
    </submittedName>
</protein>
<dbReference type="Proteomes" id="UP000828390">
    <property type="component" value="Unassembled WGS sequence"/>
</dbReference>